<dbReference type="GO" id="GO:0019323">
    <property type="term" value="P:pentose catabolic process"/>
    <property type="evidence" value="ECO:0007669"/>
    <property type="project" value="TreeGrafter"/>
</dbReference>
<dbReference type="OrthoDB" id="2932980at2759"/>
<dbReference type="GO" id="GO:0016832">
    <property type="term" value="F:aldehyde-lyase activity"/>
    <property type="evidence" value="ECO:0007669"/>
    <property type="project" value="TreeGrafter"/>
</dbReference>
<dbReference type="InterPro" id="IPR036409">
    <property type="entry name" value="Aldolase_II/adducin_N_sf"/>
</dbReference>
<keyword evidence="2" id="KW-0456">Lyase</keyword>
<evidence type="ECO:0000259" key="3">
    <source>
        <dbReference type="SMART" id="SM01007"/>
    </source>
</evidence>
<proteinExistence type="predicted"/>
<gene>
    <name evidence="4" type="ORF">EJ08DRAFT_630840</name>
</gene>
<name>A0A9P4NVV0_9PEZI</name>
<accession>A0A9P4NVV0</accession>
<dbReference type="AlphaFoldDB" id="A0A9P4NVV0"/>
<protein>
    <submittedName>
        <fullName evidence="4">Arad-like aldolase/epimerase</fullName>
    </submittedName>
</protein>
<organism evidence="4 5">
    <name type="scientific">Tothia fuscella</name>
    <dbReference type="NCBI Taxonomy" id="1048955"/>
    <lineage>
        <taxon>Eukaryota</taxon>
        <taxon>Fungi</taxon>
        <taxon>Dikarya</taxon>
        <taxon>Ascomycota</taxon>
        <taxon>Pezizomycotina</taxon>
        <taxon>Dothideomycetes</taxon>
        <taxon>Pleosporomycetidae</taxon>
        <taxon>Venturiales</taxon>
        <taxon>Cylindrosympodiaceae</taxon>
        <taxon>Tothia</taxon>
    </lineage>
</organism>
<evidence type="ECO:0000256" key="1">
    <source>
        <dbReference type="ARBA" id="ARBA00022723"/>
    </source>
</evidence>
<dbReference type="InterPro" id="IPR001303">
    <property type="entry name" value="Aldolase_II/adducin_N"/>
</dbReference>
<dbReference type="InterPro" id="IPR050197">
    <property type="entry name" value="Aldolase_class_II_sugar_metab"/>
</dbReference>
<dbReference type="GO" id="GO:0005829">
    <property type="term" value="C:cytosol"/>
    <property type="evidence" value="ECO:0007669"/>
    <property type="project" value="TreeGrafter"/>
</dbReference>
<dbReference type="Pfam" id="PF00596">
    <property type="entry name" value="Aldolase_II"/>
    <property type="match status" value="1"/>
</dbReference>
<keyword evidence="1" id="KW-0479">Metal-binding</keyword>
<sequence length="274" mass="30490">MVNLTELYRIIVTANHILHNQDVVDAFGHISVRHPTKPDVYILSANMAPSLVSRPSDLVEYYVANSSAVDPNAPKGFIERYIHSEMYKKYSNISCVIHSHAETVLSFAVSGVPLRPVYHMAGFMGTTVPVHDSQDYYGPTSKHDMLISSIPLGASLADTFTNTNSTATNSTTPQNTVVLMRRHGFTTWGPDIKTAVYRAVFMKTDAGVQANAINLREALDGVGGTNMGETEFELASLTEEQARDCKKMNEEVQDRPWDMWVRNVERSPLYDNFA</sequence>
<comment type="caution">
    <text evidence="4">The sequence shown here is derived from an EMBL/GenBank/DDBJ whole genome shotgun (WGS) entry which is preliminary data.</text>
</comment>
<dbReference type="SUPFAM" id="SSF53639">
    <property type="entry name" value="AraD/HMP-PK domain-like"/>
    <property type="match status" value="1"/>
</dbReference>
<evidence type="ECO:0000256" key="2">
    <source>
        <dbReference type="ARBA" id="ARBA00023239"/>
    </source>
</evidence>
<dbReference type="Gene3D" id="3.40.225.10">
    <property type="entry name" value="Class II aldolase/adducin N-terminal domain"/>
    <property type="match status" value="1"/>
</dbReference>
<dbReference type="PANTHER" id="PTHR22789:SF0">
    <property type="entry name" value="3-OXO-TETRONATE 4-PHOSPHATE DECARBOXYLASE-RELATED"/>
    <property type="match status" value="1"/>
</dbReference>
<dbReference type="SMART" id="SM01007">
    <property type="entry name" value="Aldolase_II"/>
    <property type="match status" value="1"/>
</dbReference>
<evidence type="ECO:0000313" key="5">
    <source>
        <dbReference type="Proteomes" id="UP000800235"/>
    </source>
</evidence>
<dbReference type="GO" id="GO:0046872">
    <property type="term" value="F:metal ion binding"/>
    <property type="evidence" value="ECO:0007669"/>
    <property type="project" value="UniProtKB-KW"/>
</dbReference>
<keyword evidence="5" id="KW-1185">Reference proteome</keyword>
<dbReference type="EMBL" id="MU007027">
    <property type="protein sequence ID" value="KAF2432164.1"/>
    <property type="molecule type" value="Genomic_DNA"/>
</dbReference>
<evidence type="ECO:0000313" key="4">
    <source>
        <dbReference type="EMBL" id="KAF2432164.1"/>
    </source>
</evidence>
<dbReference type="Proteomes" id="UP000800235">
    <property type="component" value="Unassembled WGS sequence"/>
</dbReference>
<feature type="domain" description="Class II aldolase/adducin N-terminal" evidence="3">
    <location>
        <begin position="9"/>
        <end position="210"/>
    </location>
</feature>
<dbReference type="PANTHER" id="PTHR22789">
    <property type="entry name" value="FUCULOSE PHOSPHATE ALDOLASE"/>
    <property type="match status" value="1"/>
</dbReference>
<reference evidence="4" key="1">
    <citation type="journal article" date="2020" name="Stud. Mycol.">
        <title>101 Dothideomycetes genomes: a test case for predicting lifestyles and emergence of pathogens.</title>
        <authorList>
            <person name="Haridas S."/>
            <person name="Albert R."/>
            <person name="Binder M."/>
            <person name="Bloem J."/>
            <person name="Labutti K."/>
            <person name="Salamov A."/>
            <person name="Andreopoulos B."/>
            <person name="Baker S."/>
            <person name="Barry K."/>
            <person name="Bills G."/>
            <person name="Bluhm B."/>
            <person name="Cannon C."/>
            <person name="Castanera R."/>
            <person name="Culley D."/>
            <person name="Daum C."/>
            <person name="Ezra D."/>
            <person name="Gonzalez J."/>
            <person name="Henrissat B."/>
            <person name="Kuo A."/>
            <person name="Liang C."/>
            <person name="Lipzen A."/>
            <person name="Lutzoni F."/>
            <person name="Magnuson J."/>
            <person name="Mondo S."/>
            <person name="Nolan M."/>
            <person name="Ohm R."/>
            <person name="Pangilinan J."/>
            <person name="Park H.-J."/>
            <person name="Ramirez L."/>
            <person name="Alfaro M."/>
            <person name="Sun H."/>
            <person name="Tritt A."/>
            <person name="Yoshinaga Y."/>
            <person name="Zwiers L.-H."/>
            <person name="Turgeon B."/>
            <person name="Goodwin S."/>
            <person name="Spatafora J."/>
            <person name="Crous P."/>
            <person name="Grigoriev I."/>
        </authorList>
    </citation>
    <scope>NUCLEOTIDE SEQUENCE</scope>
    <source>
        <strain evidence="4">CBS 130266</strain>
    </source>
</reference>